<comment type="caution">
    <text evidence="3">The sequence shown here is derived from an EMBL/GenBank/DDBJ whole genome shotgun (WGS) entry which is preliminary data.</text>
</comment>
<dbReference type="GO" id="GO:0008218">
    <property type="term" value="P:bioluminescence"/>
    <property type="evidence" value="ECO:0007669"/>
    <property type="project" value="InterPro"/>
</dbReference>
<organism evidence="3 4">
    <name type="scientific">Flintibacter hominis</name>
    <dbReference type="NCBI Taxonomy" id="2763048"/>
    <lineage>
        <taxon>Bacteria</taxon>
        <taxon>Bacillati</taxon>
        <taxon>Bacillota</taxon>
        <taxon>Clostridia</taxon>
        <taxon>Eubacteriales</taxon>
        <taxon>Flintibacter</taxon>
    </lineage>
</organism>
<evidence type="ECO:0000313" key="3">
    <source>
        <dbReference type="EMBL" id="MBC5723655.1"/>
    </source>
</evidence>
<dbReference type="Pfam" id="PF05893">
    <property type="entry name" value="LuxC"/>
    <property type="match status" value="1"/>
</dbReference>
<evidence type="ECO:0000256" key="2">
    <source>
        <dbReference type="SAM" id="MobiDB-lite"/>
    </source>
</evidence>
<dbReference type="InterPro" id="IPR008670">
    <property type="entry name" value="CoA_reduct_LuxC"/>
</dbReference>
<feature type="region of interest" description="Disordered" evidence="2">
    <location>
        <begin position="1"/>
        <end position="26"/>
    </location>
</feature>
<dbReference type="AlphaFoldDB" id="A0A8J6IZ04"/>
<dbReference type="GO" id="GO:0003995">
    <property type="term" value="F:acyl-CoA dehydrogenase activity"/>
    <property type="evidence" value="ECO:0007669"/>
    <property type="project" value="InterPro"/>
</dbReference>
<reference evidence="3" key="1">
    <citation type="submission" date="2020-08" db="EMBL/GenBank/DDBJ databases">
        <title>Genome public.</title>
        <authorList>
            <person name="Liu C."/>
            <person name="Sun Q."/>
        </authorList>
    </citation>
    <scope>NUCLEOTIDE SEQUENCE</scope>
    <source>
        <strain evidence="3">NSJ-23</strain>
    </source>
</reference>
<keyword evidence="1" id="KW-0521">NADP</keyword>
<dbReference type="InterPro" id="IPR016161">
    <property type="entry name" value="Ald_DH/histidinol_DH"/>
</dbReference>
<dbReference type="SUPFAM" id="SSF53720">
    <property type="entry name" value="ALDH-like"/>
    <property type="match status" value="1"/>
</dbReference>
<proteinExistence type="predicted"/>
<dbReference type="EMBL" id="JACOPO010000011">
    <property type="protein sequence ID" value="MBC5723655.1"/>
    <property type="molecule type" value="Genomic_DNA"/>
</dbReference>
<accession>A0A8J6IZ04</accession>
<keyword evidence="4" id="KW-1185">Reference proteome</keyword>
<gene>
    <name evidence="3" type="ORF">H8S11_12640</name>
</gene>
<name>A0A8J6IZ04_9FIRM</name>
<evidence type="ECO:0000256" key="1">
    <source>
        <dbReference type="ARBA" id="ARBA00022857"/>
    </source>
</evidence>
<protein>
    <submittedName>
        <fullName evidence="3">Acyl-CoA reductase</fullName>
    </submittedName>
</protein>
<evidence type="ECO:0000313" key="4">
    <source>
        <dbReference type="Proteomes" id="UP000628736"/>
    </source>
</evidence>
<dbReference type="Proteomes" id="UP000628736">
    <property type="component" value="Unassembled WGS sequence"/>
</dbReference>
<sequence>MWLRPPLPLSDHPGPGGAGGDPDLRRRSCGTAWEGGDAVILANGALLPDSDLPKVLSGLEAEINHTRSASPLEAEAVVDACATLLDRLDQGELDHLLSRFATPQLLDTLGRYRHMLQSESLRYKLAVELDGLWTGERPRPFGRSVVLPLGTLLHIAAGNIEGLPAFSALEGLLTGNVNLLKLPSGDTGLSLALLKLLTDTQPDLAPYLYVFSIPSADRTSLEVLASLADGIVTWGGDEAVRAARSMAPAGCKLIEWSHRLSFAYVSGRPPEEEWYALARHILSTGGLLCSSCQVIYLDTDSLDDGRAFCHSFLPILERAAAACHPPPGQAAQATLHGYEHFLEQTVRNTGAQVFLGRGCSVTLCPDQELELSPLHGNILVKRLPRSQLFSVLRRQKGRLQTAGLLCPPEEREELTALLVRAGLTRITSAGTMSAPFPGAGHDGEHPLRRYVRIVDIE</sequence>